<comment type="caution">
    <text evidence="1">The sequence shown here is derived from an EMBL/GenBank/DDBJ whole genome shotgun (WGS) entry which is preliminary data.</text>
</comment>
<reference evidence="1 2" key="1">
    <citation type="journal article" date="2014" name="Genome Biol. Evol.">
        <title>The genome of the myxosporean Thelohanellus kitauei shows adaptations to nutrient acquisition within its fish host.</title>
        <authorList>
            <person name="Yang Y."/>
            <person name="Xiong J."/>
            <person name="Zhou Z."/>
            <person name="Huo F."/>
            <person name="Miao W."/>
            <person name="Ran C."/>
            <person name="Liu Y."/>
            <person name="Zhang J."/>
            <person name="Feng J."/>
            <person name="Wang M."/>
            <person name="Wang M."/>
            <person name="Wang L."/>
            <person name="Yao B."/>
        </authorList>
    </citation>
    <scope>NUCLEOTIDE SEQUENCE [LARGE SCALE GENOMIC DNA]</scope>
    <source>
        <strain evidence="1">Wuqing</strain>
    </source>
</reference>
<protein>
    <submittedName>
        <fullName evidence="1">Uncharacterized protein</fullName>
    </submittedName>
</protein>
<evidence type="ECO:0000313" key="2">
    <source>
        <dbReference type="Proteomes" id="UP000031668"/>
    </source>
</evidence>
<name>A0A0C2ML93_THEKT</name>
<keyword evidence="2" id="KW-1185">Reference proteome</keyword>
<accession>A0A0C2ML93</accession>
<gene>
    <name evidence="1" type="ORF">RF11_10361</name>
</gene>
<organism evidence="1 2">
    <name type="scientific">Thelohanellus kitauei</name>
    <name type="common">Myxosporean</name>
    <dbReference type="NCBI Taxonomy" id="669202"/>
    <lineage>
        <taxon>Eukaryota</taxon>
        <taxon>Metazoa</taxon>
        <taxon>Cnidaria</taxon>
        <taxon>Myxozoa</taxon>
        <taxon>Myxosporea</taxon>
        <taxon>Bivalvulida</taxon>
        <taxon>Platysporina</taxon>
        <taxon>Myxobolidae</taxon>
        <taxon>Thelohanellus</taxon>
    </lineage>
</organism>
<proteinExistence type="predicted"/>
<evidence type="ECO:0000313" key="1">
    <source>
        <dbReference type="EMBL" id="KII62406.1"/>
    </source>
</evidence>
<sequence length="101" mass="11897">MRTKYHYFVENQTYTHFAHEGYPFRVIVKDVLEISQEEYIELIKSDVAKTELLLPFQPTYLCKMGVYSLLYIMSKYNGRHDAEDDVGFDIGQTITSKCKSR</sequence>
<dbReference type="AlphaFoldDB" id="A0A0C2ML93"/>
<dbReference type="EMBL" id="JWZT01004989">
    <property type="protein sequence ID" value="KII62406.1"/>
    <property type="molecule type" value="Genomic_DNA"/>
</dbReference>
<dbReference type="OrthoDB" id="10251073at2759"/>
<dbReference type="Proteomes" id="UP000031668">
    <property type="component" value="Unassembled WGS sequence"/>
</dbReference>